<dbReference type="GO" id="GO:0000287">
    <property type="term" value="F:magnesium ion binding"/>
    <property type="evidence" value="ECO:0007669"/>
    <property type="project" value="InterPro"/>
</dbReference>
<dbReference type="NCBIfam" id="NF005737">
    <property type="entry name" value="PRK07564.1-1"/>
    <property type="match status" value="1"/>
</dbReference>
<dbReference type="GO" id="GO:0006011">
    <property type="term" value="P:UDP-alpha-D-glucose metabolic process"/>
    <property type="evidence" value="ECO:0007669"/>
    <property type="project" value="InterPro"/>
</dbReference>
<dbReference type="OrthoDB" id="2291at2759"/>
<keyword evidence="4" id="KW-0597">Phosphoprotein</keyword>
<keyword evidence="8" id="KW-0460">Magnesium</keyword>
<gene>
    <name evidence="14" type="ORF">IV203_030134</name>
</gene>
<protein>
    <recommendedName>
        <fullName evidence="3">UTP--glucose-1-phosphate uridylyltransferase</fullName>
        <ecNumber evidence="3">2.7.7.9</ecNumber>
    </recommendedName>
</protein>
<evidence type="ECO:0000256" key="5">
    <source>
        <dbReference type="ARBA" id="ARBA00022679"/>
    </source>
</evidence>
<evidence type="ECO:0000256" key="7">
    <source>
        <dbReference type="ARBA" id="ARBA00022723"/>
    </source>
</evidence>
<dbReference type="FunFam" id="3.30.310.50:FF:000002">
    <property type="entry name" value="Phosphoglucomutase 5"/>
    <property type="match status" value="1"/>
</dbReference>
<feature type="region of interest" description="Disordered" evidence="10">
    <location>
        <begin position="1"/>
        <end position="87"/>
    </location>
</feature>
<dbReference type="GO" id="GO:0004614">
    <property type="term" value="F:phosphoglucomutase activity"/>
    <property type="evidence" value="ECO:0007669"/>
    <property type="project" value="InterPro"/>
</dbReference>
<sequence length="1180" mass="129300">MSSVSYHSGAAAQILRSHQSKAQSYHDVSEPHLRHSHTHRRGRRTRIKNLCPKQRRTRQTTQERQKKGFDRQPNKEDVQQRQQRTTHKVLKISTPIGSDRQKIESSLSFIRNNLPCSSVFSLKKMPSFDPVRAKMEAEGIATSAISAFESTFKSLVSGNTGMIPESTISPAADLVNAETFTDAPDTGLLSKTVVLKLNGGLGTGMGLDKAKSLLKVKGNDTFLDLTAKQIISMRKEFGMKVKFMLMNSFSTSADTLDFFQKNYPGLAAEDGLEMMQNKVPKLDAETFEPATCATDPSNEWCPPGHGDLYAALEGSGCLDALLQAGYKYMFVSNSDNLGATLDLNILTYFARSDAPFMMECCERTANDKKGGHLALRNLDSQLILRESAMCAEEDEDAFQDITKHRYFNTNNLWIRLDKLKEIIIANGGYIPLPMIMNKKTVDPKDDSSQKVIQLETAMGAAIECFKGATAIVVPRTRFAPVKKCDDLLLLRSDAYVLENNKPVLNPLCGGKAPTISLDSKKYKLVGALEEATEGGIPSLVRCEKLKISGFVRMSKGTKFVGAVSIVNNSDEAKFVPSGAITGDIDLTDAVGQGPLKPEIVKTSPIAGQQPGTSGLRKKTKEFMSPNYLENFVQSAYDSIKENGTDLSEGSLLIGGDGRYYNSEAIQIIIKMGVANGVKRFWVGENGLMSTPAVSATIRERGPMWQKAYGSFILTASHNPGGPDEDFGIKYNCENGGPAPDELTDAIYAKTTTIKSYKICKDFPTIDLSKPGITTVKAEDGSSEVSVEVISSTESHVELLKTIFDFAAIKALLDRPDFNMIYDCMYGVNGPYAKEIFVKELGQSEDVCMNATPKDDFNGGHADPNLTYAKELVEIMGLNRKGEAIDTGDRKIPSFGAAADGDGDRNMILGTKFFVSPSDSLAIIAANANKIPFFKAQGGLKAVARSMPTSGAVDRVAEDLNFDLFETPTGWKYFGNLMDSKAIYKGTDYTPFICGEESFGTGSDHVREKDGIWAVLAWLQILAVENSDPSKPLVTVEDIVKNHWKKYGRNYYCRWDFEGVDKTAAESMVDMMRGKFSQYTGKVIDGYEISTADDFTYLDPVDRSLAKNKGIRFLMSDGSRIIFRLSGTAGSGATIRMYIEAFEPEKIDAVASDALSGLVRVALDICDMKGFIGTEEPTVIT</sequence>
<dbReference type="PANTHER" id="PTHR22573:SF2">
    <property type="entry name" value="PHOSPHOGLUCOMUTASE"/>
    <property type="match status" value="1"/>
</dbReference>
<dbReference type="InterPro" id="IPR016066">
    <property type="entry name" value="A-D-PHexomutase_CS"/>
</dbReference>
<dbReference type="Pfam" id="PF02878">
    <property type="entry name" value="PGM_PMM_I"/>
    <property type="match status" value="1"/>
</dbReference>
<dbReference type="GO" id="GO:0003983">
    <property type="term" value="F:UTP:glucose-1-phosphate uridylyltransferase activity"/>
    <property type="evidence" value="ECO:0007669"/>
    <property type="project" value="UniProtKB-EC"/>
</dbReference>
<proteinExistence type="inferred from homology"/>
<evidence type="ECO:0000256" key="9">
    <source>
        <dbReference type="ARBA" id="ARBA00023235"/>
    </source>
</evidence>
<comment type="caution">
    <text evidence="14">The sequence shown here is derived from an EMBL/GenBank/DDBJ whole genome shotgun (WGS) entry which is preliminary data.</text>
</comment>
<dbReference type="EC" id="2.7.7.9" evidence="3"/>
<evidence type="ECO:0000313" key="15">
    <source>
        <dbReference type="Proteomes" id="UP000693970"/>
    </source>
</evidence>
<evidence type="ECO:0000256" key="8">
    <source>
        <dbReference type="ARBA" id="ARBA00022842"/>
    </source>
</evidence>
<comment type="similarity">
    <text evidence="1">Belongs to the phosphohexose mutase family.</text>
</comment>
<keyword evidence="7" id="KW-0479">Metal-binding</keyword>
<evidence type="ECO:0000256" key="2">
    <source>
        <dbReference type="ARBA" id="ARBA00010401"/>
    </source>
</evidence>
<dbReference type="InterPro" id="IPR005846">
    <property type="entry name" value="A-D-PHexomutase_a/b/a-III"/>
</dbReference>
<feature type="domain" description="Alpha-D-phosphohexomutase alpha/beta/alpha" evidence="13">
    <location>
        <begin position="917"/>
        <end position="1046"/>
    </location>
</feature>
<evidence type="ECO:0000259" key="11">
    <source>
        <dbReference type="Pfam" id="PF02878"/>
    </source>
</evidence>
<dbReference type="FunFam" id="2.160.10.10:FF:000001">
    <property type="entry name" value="UTP--glucose-1-phosphate uridylyltransferase"/>
    <property type="match status" value="1"/>
</dbReference>
<keyword evidence="5" id="KW-0808">Transferase</keyword>
<evidence type="ECO:0000256" key="6">
    <source>
        <dbReference type="ARBA" id="ARBA00022695"/>
    </source>
</evidence>
<name>A0A9K3LS08_9STRA</name>
<feature type="compositionally biased region" description="Basic residues" evidence="10">
    <location>
        <begin position="34"/>
        <end position="58"/>
    </location>
</feature>
<keyword evidence="9" id="KW-0413">Isomerase</keyword>
<reference evidence="14" key="1">
    <citation type="journal article" date="2021" name="Sci. Rep.">
        <title>Diploid genomic architecture of Nitzschia inconspicua, an elite biomass production diatom.</title>
        <authorList>
            <person name="Oliver A."/>
            <person name="Podell S."/>
            <person name="Pinowska A."/>
            <person name="Traller J.C."/>
            <person name="Smith S.R."/>
            <person name="McClure R."/>
            <person name="Beliaev A."/>
            <person name="Bohutskyi P."/>
            <person name="Hill E.A."/>
            <person name="Rabines A."/>
            <person name="Zheng H."/>
            <person name="Allen L.Z."/>
            <person name="Kuo A."/>
            <person name="Grigoriev I.V."/>
            <person name="Allen A.E."/>
            <person name="Hazlebeck D."/>
            <person name="Allen E.E."/>
        </authorList>
    </citation>
    <scope>NUCLEOTIDE SEQUENCE</scope>
    <source>
        <strain evidence="14">Hildebrandi</strain>
    </source>
</reference>
<reference evidence="14" key="2">
    <citation type="submission" date="2021-04" db="EMBL/GenBank/DDBJ databases">
        <authorList>
            <person name="Podell S."/>
        </authorList>
    </citation>
    <scope>NUCLEOTIDE SEQUENCE</scope>
    <source>
        <strain evidence="14">Hildebrandi</strain>
    </source>
</reference>
<feature type="domain" description="Alpha-D-phosphohexomutase alpha/beta/alpha" evidence="12">
    <location>
        <begin position="794"/>
        <end position="908"/>
    </location>
</feature>
<accession>A0A9K3LS08</accession>
<dbReference type="InterPro" id="IPR045244">
    <property type="entry name" value="PGM"/>
</dbReference>
<feature type="compositionally biased region" description="Basic and acidic residues" evidence="10">
    <location>
        <begin position="61"/>
        <end position="79"/>
    </location>
</feature>
<dbReference type="Pfam" id="PF24947">
    <property type="entry name" value="PGM1_C_vert_fung"/>
    <property type="match status" value="1"/>
</dbReference>
<dbReference type="Pfam" id="PF02879">
    <property type="entry name" value="PGM_PMM_II"/>
    <property type="match status" value="1"/>
</dbReference>
<dbReference type="FunFam" id="3.40.120.10:FF:000004">
    <property type="entry name" value="Phosphoglucomutase 5"/>
    <property type="match status" value="1"/>
</dbReference>
<dbReference type="Proteomes" id="UP000693970">
    <property type="component" value="Unassembled WGS sequence"/>
</dbReference>
<dbReference type="CDD" id="cd00897">
    <property type="entry name" value="UGPase_euk"/>
    <property type="match status" value="1"/>
</dbReference>
<dbReference type="InterPro" id="IPR002618">
    <property type="entry name" value="UDPGP_fam"/>
</dbReference>
<dbReference type="Pfam" id="PF02880">
    <property type="entry name" value="PGM_PMM_III"/>
    <property type="match status" value="1"/>
</dbReference>
<evidence type="ECO:0000256" key="1">
    <source>
        <dbReference type="ARBA" id="ARBA00010231"/>
    </source>
</evidence>
<evidence type="ECO:0000259" key="12">
    <source>
        <dbReference type="Pfam" id="PF02879"/>
    </source>
</evidence>
<keyword evidence="15" id="KW-1185">Reference proteome</keyword>
<dbReference type="Pfam" id="PF01704">
    <property type="entry name" value="UDPGP"/>
    <property type="match status" value="1"/>
</dbReference>
<dbReference type="InterPro" id="IPR005845">
    <property type="entry name" value="A-D-PHexomutase_a/b/a-II"/>
</dbReference>
<evidence type="ECO:0000256" key="3">
    <source>
        <dbReference type="ARBA" id="ARBA00012415"/>
    </source>
</evidence>
<dbReference type="InterPro" id="IPR005844">
    <property type="entry name" value="A-D-PHexomutase_a/b/a-I"/>
</dbReference>
<dbReference type="PROSITE" id="PS00710">
    <property type="entry name" value="PGM_PMM"/>
    <property type="match status" value="1"/>
</dbReference>
<dbReference type="FunFam" id="3.40.120.10:FF:000005">
    <property type="entry name" value="Phosphoglucomutase 5"/>
    <property type="match status" value="1"/>
</dbReference>
<dbReference type="EMBL" id="JAGRRH010000007">
    <property type="protein sequence ID" value="KAG7367463.1"/>
    <property type="molecule type" value="Genomic_DNA"/>
</dbReference>
<dbReference type="GO" id="GO:0005829">
    <property type="term" value="C:cytosol"/>
    <property type="evidence" value="ECO:0007669"/>
    <property type="project" value="TreeGrafter"/>
</dbReference>
<dbReference type="GO" id="GO:0005975">
    <property type="term" value="P:carbohydrate metabolic process"/>
    <property type="evidence" value="ECO:0007669"/>
    <property type="project" value="InterPro"/>
</dbReference>
<evidence type="ECO:0000256" key="10">
    <source>
        <dbReference type="SAM" id="MobiDB-lite"/>
    </source>
</evidence>
<evidence type="ECO:0000313" key="14">
    <source>
        <dbReference type="EMBL" id="KAG7367463.1"/>
    </source>
</evidence>
<feature type="domain" description="Alpha-D-phosphohexomutase alpha/beta/alpha" evidence="11">
    <location>
        <begin position="608"/>
        <end position="756"/>
    </location>
</feature>
<dbReference type="InterPro" id="IPR016267">
    <property type="entry name" value="UDPGP_trans"/>
</dbReference>
<dbReference type="AlphaFoldDB" id="A0A9K3LS08"/>
<dbReference type="PANTHER" id="PTHR22573">
    <property type="entry name" value="PHOSPHOHEXOMUTASE FAMILY MEMBER"/>
    <property type="match status" value="1"/>
</dbReference>
<evidence type="ECO:0000256" key="4">
    <source>
        <dbReference type="ARBA" id="ARBA00022553"/>
    </source>
</evidence>
<evidence type="ECO:0000259" key="13">
    <source>
        <dbReference type="Pfam" id="PF02880"/>
    </source>
</evidence>
<keyword evidence="6" id="KW-0548">Nucleotidyltransferase</keyword>
<dbReference type="FunFam" id="3.90.550.10:FF:000002">
    <property type="entry name" value="UTP--glucose-1-phosphate uridylyltransferase"/>
    <property type="match status" value="1"/>
</dbReference>
<comment type="similarity">
    <text evidence="2">Belongs to the UDPGP type 1 family.</text>
</comment>
<organism evidence="14 15">
    <name type="scientific">Nitzschia inconspicua</name>
    <dbReference type="NCBI Taxonomy" id="303405"/>
    <lineage>
        <taxon>Eukaryota</taxon>
        <taxon>Sar</taxon>
        <taxon>Stramenopiles</taxon>
        <taxon>Ochrophyta</taxon>
        <taxon>Bacillariophyta</taxon>
        <taxon>Bacillariophyceae</taxon>
        <taxon>Bacillariophycidae</taxon>
        <taxon>Bacillariales</taxon>
        <taxon>Bacillariaceae</taxon>
        <taxon>Nitzschia</taxon>
    </lineage>
</organism>